<dbReference type="AlphaFoldDB" id="A0A8J7NYJ0"/>
<keyword evidence="7" id="KW-1185">Reference proteome</keyword>
<protein>
    <recommendedName>
        <fullName evidence="2">Structural maintenance of chromosomes protein 5</fullName>
    </recommendedName>
</protein>
<dbReference type="EMBL" id="JAAWVO010058813">
    <property type="protein sequence ID" value="MBN3322157.1"/>
    <property type="molecule type" value="Genomic_DNA"/>
</dbReference>
<keyword evidence="3 4" id="KW-0175">Coiled coil</keyword>
<evidence type="ECO:0000256" key="2">
    <source>
        <dbReference type="ARBA" id="ARBA00018687"/>
    </source>
</evidence>
<evidence type="ECO:0000256" key="5">
    <source>
        <dbReference type="SAM" id="MobiDB-lite"/>
    </source>
</evidence>
<feature type="coiled-coil region" evidence="4">
    <location>
        <begin position="856"/>
        <end position="890"/>
    </location>
</feature>
<dbReference type="InterPro" id="IPR027417">
    <property type="entry name" value="P-loop_NTPase"/>
</dbReference>
<feature type="non-terminal residue" evidence="6">
    <location>
        <position position="1"/>
    </location>
</feature>
<dbReference type="Gene3D" id="3.40.50.300">
    <property type="entry name" value="P-loop containing nucleotide triphosphate hydrolases"/>
    <property type="match status" value="2"/>
</dbReference>
<sequence>MLTRLERKIKPILNIWGSIHPLTAHKIFKTTVTLPRTRHPAKISLEQPRKPSRKNPRVKSVDQLTSHTVAWPSVHALTIRKRLNRKYFNGMRARKKTLLSKNSAHLILAKEHQDDPQDYWKNILWNVEKQETNLIRLKATFQQETLVPAIRHSCGSVIIQLKKNFHILDWPSPGINPKTLLKCYVGLYVKRGCSKGSIEIELYKCEGNLKINREIHVENNQSTWMINGKHASQKTVEEAVKALQIQVGNLCQFLPQEKVGEFAKMSKVELLEATEKSVGPPEMYRFHCELKNFRSKERELENICKEKAGLLEKMGHQNERYKRDVERYYEKQRHLDVINMLERKKPWVEYETVRRQILAVKSERDNVKSELKKLQDEQAPMLNKIKSFECQLKPLDNKMKEKNIQMKEAWQKCKNKQDQLDRKDKEIEDIQQALSLKQTEEADRQKRINNTRRMIDDWQAELNSIGSQDDVQPKIDSINGQLRQIQEEKAKIESERADVKREWESQKYESEKLQVELRKHEDLMIRKEEKLKERYRDTYNAMMWLRENRKLFRGNVYEPIMLVVNVRDAQHAKYIENQVSMNDLRAFVFQKQEDMEAFMSEVRDKQKLRVNAVIAPPQSCANKPPPRPIEALQRYGFFSYLRELFDAPEEVMSYLCNQYKVNEIPVGNEQTKAMIETVIKESQLKQIFTAEEKYTVKKSAYSNKTITSNTALRPSQFLTSAADADTRRQLEEQLQTAQQKLQELELQMRAFAEQQTQLDRRDNDLRNQKKELSELKGKKRQLEQKISTKLDSLKQMEQNGINLKEEEGKTKEKIKAVNTEKVTIVSDLIESMKRRVKLNMDRVHLALDSVQLTAEKTKLETDCREASARLRVLEDKYLELERKKHTLVRDCKGLMKKAQEICNLDPGQSDVPQDLVSVVHITHYVVHLICKTSVLDEYAKRTQEYDNLKVELDKKTKALQEYRESISQVKERWLNPLKLLVEQVNEKFSDFFRSMQCAGEVDLHSDNEEEYDKYGIRIRVKFRSSTQLHELTPHHQSGGERSVSTMLYLMSLQELNRCPFRVVDEINQARLLQNLTYADEMTVLCVHNGPYMLPPAKWNLKAFERRKQRVRRLLA</sequence>
<dbReference type="GO" id="GO:0000724">
    <property type="term" value="P:double-strand break repair via homologous recombination"/>
    <property type="evidence" value="ECO:0007669"/>
    <property type="project" value="TreeGrafter"/>
</dbReference>
<feature type="coiled-coil region" evidence="4">
    <location>
        <begin position="945"/>
        <end position="972"/>
    </location>
</feature>
<evidence type="ECO:0000313" key="6">
    <source>
        <dbReference type="EMBL" id="MBN3322157.1"/>
    </source>
</evidence>
<dbReference type="GO" id="GO:0005634">
    <property type="term" value="C:nucleus"/>
    <property type="evidence" value="ECO:0007669"/>
    <property type="project" value="TreeGrafter"/>
</dbReference>
<dbReference type="PANTHER" id="PTHR45916">
    <property type="entry name" value="STRUCTURAL MAINTENANCE OF CHROMOSOMES PROTEIN 5"/>
    <property type="match status" value="1"/>
</dbReference>
<comment type="caution">
    <text evidence="6">The sequence shown here is derived from an EMBL/GenBank/DDBJ whole genome shotgun (WGS) entry which is preliminary data.</text>
</comment>
<gene>
    <name evidence="6" type="primary">Smc5</name>
    <name evidence="6" type="ORF">GTO95_0000995</name>
</gene>
<dbReference type="Proteomes" id="UP000736164">
    <property type="component" value="Unassembled WGS sequence"/>
</dbReference>
<evidence type="ECO:0000256" key="1">
    <source>
        <dbReference type="ARBA" id="ARBA00010171"/>
    </source>
</evidence>
<feature type="coiled-coil region" evidence="4">
    <location>
        <begin position="413"/>
        <end position="440"/>
    </location>
</feature>
<dbReference type="PANTHER" id="PTHR45916:SF1">
    <property type="entry name" value="STRUCTURAL MAINTENANCE OF CHROMOSOMES PROTEIN 5"/>
    <property type="match status" value="1"/>
</dbReference>
<feature type="coiled-coil region" evidence="4">
    <location>
        <begin position="720"/>
        <end position="799"/>
    </location>
</feature>
<comment type="similarity">
    <text evidence="1">Belongs to the SMC family. SMC5 subfamily.</text>
</comment>
<organism evidence="6 7">
    <name type="scientific">Atractosteus spatula</name>
    <name type="common">Alligator gar</name>
    <name type="synonym">Lepisosteus spatula</name>
    <dbReference type="NCBI Taxonomy" id="7917"/>
    <lineage>
        <taxon>Eukaryota</taxon>
        <taxon>Metazoa</taxon>
        <taxon>Chordata</taxon>
        <taxon>Craniata</taxon>
        <taxon>Vertebrata</taxon>
        <taxon>Euteleostomi</taxon>
        <taxon>Actinopterygii</taxon>
        <taxon>Neopterygii</taxon>
        <taxon>Holostei</taxon>
        <taxon>Semionotiformes</taxon>
        <taxon>Lepisosteidae</taxon>
        <taxon>Atractosteus</taxon>
    </lineage>
</organism>
<proteinExistence type="inferred from homology"/>
<accession>A0A8J7NYJ0</accession>
<feature type="coiled-coil region" evidence="4">
    <location>
        <begin position="475"/>
        <end position="530"/>
    </location>
</feature>
<evidence type="ECO:0000313" key="7">
    <source>
        <dbReference type="Proteomes" id="UP000736164"/>
    </source>
</evidence>
<evidence type="ECO:0000256" key="3">
    <source>
        <dbReference type="ARBA" id="ARBA00023054"/>
    </source>
</evidence>
<feature type="non-terminal residue" evidence="6">
    <location>
        <position position="1115"/>
    </location>
</feature>
<feature type="region of interest" description="Disordered" evidence="5">
    <location>
        <begin position="38"/>
        <end position="61"/>
    </location>
</feature>
<dbReference type="GO" id="GO:0003697">
    <property type="term" value="F:single-stranded DNA binding"/>
    <property type="evidence" value="ECO:0007669"/>
    <property type="project" value="TreeGrafter"/>
</dbReference>
<evidence type="ECO:0000256" key="4">
    <source>
        <dbReference type="SAM" id="Coils"/>
    </source>
</evidence>
<dbReference type="GO" id="GO:0030915">
    <property type="term" value="C:Smc5-Smc6 complex"/>
    <property type="evidence" value="ECO:0007669"/>
    <property type="project" value="TreeGrafter"/>
</dbReference>
<name>A0A8J7NYJ0_ATRSP</name>
<reference evidence="6" key="1">
    <citation type="journal article" date="2021" name="Cell">
        <title>Tracing the genetic footprints of vertebrate landing in non-teleost ray-finned fishes.</title>
        <authorList>
            <person name="Bi X."/>
            <person name="Wang K."/>
            <person name="Yang L."/>
            <person name="Pan H."/>
            <person name="Jiang H."/>
            <person name="Wei Q."/>
            <person name="Fang M."/>
            <person name="Yu H."/>
            <person name="Zhu C."/>
            <person name="Cai Y."/>
            <person name="He Y."/>
            <person name="Gan X."/>
            <person name="Zeng H."/>
            <person name="Yu D."/>
            <person name="Zhu Y."/>
            <person name="Jiang H."/>
            <person name="Qiu Q."/>
            <person name="Yang H."/>
            <person name="Zhang Y.E."/>
            <person name="Wang W."/>
            <person name="Zhu M."/>
            <person name="He S."/>
            <person name="Zhang G."/>
        </authorList>
    </citation>
    <scope>NUCLEOTIDE SEQUENCE</scope>
    <source>
        <strain evidence="6">Allg_001</strain>
    </source>
</reference>
<dbReference type="SUPFAM" id="SSF52540">
    <property type="entry name" value="P-loop containing nucleoside triphosphate hydrolases"/>
    <property type="match status" value="1"/>
</dbReference>